<dbReference type="GO" id="GO:0055085">
    <property type="term" value="P:transmembrane transport"/>
    <property type="evidence" value="ECO:0007669"/>
    <property type="project" value="InterPro"/>
</dbReference>
<feature type="transmembrane region" description="Helical" evidence="8">
    <location>
        <begin position="486"/>
        <end position="506"/>
    </location>
</feature>
<feature type="domain" description="ABC transmembrane type-1" evidence="9">
    <location>
        <begin position="421"/>
        <end position="608"/>
    </location>
</feature>
<dbReference type="GO" id="GO:0005886">
    <property type="term" value="C:plasma membrane"/>
    <property type="evidence" value="ECO:0007669"/>
    <property type="project" value="UniProtKB-SubCell"/>
</dbReference>
<feature type="transmembrane region" description="Helical" evidence="8">
    <location>
        <begin position="20"/>
        <end position="40"/>
    </location>
</feature>
<evidence type="ECO:0000256" key="5">
    <source>
        <dbReference type="ARBA" id="ARBA00022692"/>
    </source>
</evidence>
<feature type="transmembrane region" description="Helical" evidence="8">
    <location>
        <begin position="585"/>
        <end position="608"/>
    </location>
</feature>
<dbReference type="PANTHER" id="PTHR43744:SF8">
    <property type="entry name" value="SN-GLYCEROL-3-PHOSPHATE TRANSPORT SYSTEM PERMEASE PROTEIN UGPE"/>
    <property type="match status" value="1"/>
</dbReference>
<feature type="transmembrane region" description="Helical" evidence="8">
    <location>
        <begin position="424"/>
        <end position="446"/>
    </location>
</feature>
<evidence type="ECO:0000256" key="3">
    <source>
        <dbReference type="ARBA" id="ARBA00022448"/>
    </source>
</evidence>
<name>A0A842HCD6_9BACT</name>
<evidence type="ECO:0000256" key="1">
    <source>
        <dbReference type="ARBA" id="ARBA00004651"/>
    </source>
</evidence>
<dbReference type="Proteomes" id="UP000546464">
    <property type="component" value="Unassembled WGS sequence"/>
</dbReference>
<evidence type="ECO:0000256" key="2">
    <source>
        <dbReference type="ARBA" id="ARBA00020515"/>
    </source>
</evidence>
<dbReference type="InterPro" id="IPR035906">
    <property type="entry name" value="MetI-like_sf"/>
</dbReference>
<keyword evidence="7 8" id="KW-0472">Membrane</keyword>
<protein>
    <recommendedName>
        <fullName evidence="2">sn-glycerol-3-phosphate transport system permease protein UgpE</fullName>
    </recommendedName>
</protein>
<feature type="transmembrane region" description="Helical" evidence="8">
    <location>
        <begin position="458"/>
        <end position="480"/>
    </location>
</feature>
<dbReference type="InterPro" id="IPR000515">
    <property type="entry name" value="MetI-like"/>
</dbReference>
<keyword evidence="5 8" id="KW-0812">Transmembrane</keyword>
<comment type="similarity">
    <text evidence="8">Belongs to the binding-protein-dependent transport system permease family.</text>
</comment>
<evidence type="ECO:0000256" key="4">
    <source>
        <dbReference type="ARBA" id="ARBA00022475"/>
    </source>
</evidence>
<evidence type="ECO:0000256" key="6">
    <source>
        <dbReference type="ARBA" id="ARBA00022989"/>
    </source>
</evidence>
<evidence type="ECO:0000256" key="7">
    <source>
        <dbReference type="ARBA" id="ARBA00023136"/>
    </source>
</evidence>
<keyword evidence="6 8" id="KW-1133">Transmembrane helix</keyword>
<proteinExistence type="inferred from homology"/>
<evidence type="ECO:0000313" key="10">
    <source>
        <dbReference type="EMBL" id="MBC2593356.1"/>
    </source>
</evidence>
<dbReference type="AlphaFoldDB" id="A0A842HCD6"/>
<dbReference type="PANTHER" id="PTHR43744">
    <property type="entry name" value="ABC TRANSPORTER PERMEASE PROTEIN MG189-RELATED-RELATED"/>
    <property type="match status" value="1"/>
</dbReference>
<organism evidence="10 11">
    <name type="scientific">Ruficoccus amylovorans</name>
    <dbReference type="NCBI Taxonomy" id="1804625"/>
    <lineage>
        <taxon>Bacteria</taxon>
        <taxon>Pseudomonadati</taxon>
        <taxon>Verrucomicrobiota</taxon>
        <taxon>Opitutia</taxon>
        <taxon>Puniceicoccales</taxon>
        <taxon>Cerasicoccaceae</taxon>
        <taxon>Ruficoccus</taxon>
    </lineage>
</organism>
<reference evidence="10 11" key="1">
    <citation type="submission" date="2020-07" db="EMBL/GenBank/DDBJ databases">
        <authorList>
            <person name="Feng X."/>
        </authorList>
    </citation>
    <scope>NUCLEOTIDE SEQUENCE [LARGE SCALE GENOMIC DNA]</scope>
    <source>
        <strain evidence="10 11">JCM31066</strain>
    </source>
</reference>
<keyword evidence="4" id="KW-1003">Cell membrane</keyword>
<accession>A0A842HCD6</accession>
<comment type="subcellular location">
    <subcellularLocation>
        <location evidence="1 8">Cell membrane</location>
        <topology evidence="1 8">Multi-pass membrane protein</topology>
    </subcellularLocation>
</comment>
<comment type="caution">
    <text evidence="10">The sequence shown here is derived from an EMBL/GenBank/DDBJ whole genome shotgun (WGS) entry which is preliminary data.</text>
</comment>
<evidence type="ECO:0000256" key="8">
    <source>
        <dbReference type="RuleBase" id="RU363032"/>
    </source>
</evidence>
<keyword evidence="3 8" id="KW-0813">Transport</keyword>
<evidence type="ECO:0000313" key="11">
    <source>
        <dbReference type="Proteomes" id="UP000546464"/>
    </source>
</evidence>
<sequence>MPIFTTVESKTTAGKCFHAAVFVLLSLGAVTMLYPLLLLVSGSFRSELDENELGLVPRYFYDGDALYRKFLEYKYEQRVGDLNAAHLSRDYSFAQAAPPSAGSETAARDLRAFVLEADLPAHWQALGGSSGLLTIPRNLRELRGRVRARFDGDVTAYARDTGTAVGSWTQLTMPPPEWLSTRYDYTPNALHGEYTRLLREAPPAQRRLVSLSGMFLTQVVFPRYGSLERLNETLGLDLGSYGEFRLPQRVPSEEQAAFREAWVAFVSRELNPSFVVLEGVPAEDYQGFLATRYGGDIAALNREWGSDFAAFAGVLLPDGDYLSGAARRDYGEFLLAVGPEHWLLTGPEYAWTDWLRKKYGTPEALSREYDGVYPNFEYAWLPQSGLEALYVREHAGALRWQFATRNFVNVIDAIAFEGRVLRNTVIFCALSVLAAVLVNPLAAYALSRFRLPGGYKVLFLMMAVMAFPPMVTTIPVFLMLQKLSLMNTFAGLLLPTVANGYLIFLLKGFFDSLPRELYEAAQLEGASEARMFFTITMALSKPILAVVALSAFNAAYTLFLFAIIVAPEQEMWLLPVWLYQYRETVSSGGVYASVLLAAIPPLLVFIFAQKIILRGIVVPTEK</sequence>
<dbReference type="CDD" id="cd06261">
    <property type="entry name" value="TM_PBP2"/>
    <property type="match status" value="1"/>
</dbReference>
<feature type="transmembrane region" description="Helical" evidence="8">
    <location>
        <begin position="543"/>
        <end position="565"/>
    </location>
</feature>
<dbReference type="PROSITE" id="PS50928">
    <property type="entry name" value="ABC_TM1"/>
    <property type="match status" value="1"/>
</dbReference>
<dbReference type="Gene3D" id="3.20.20.80">
    <property type="entry name" value="Glycosidases"/>
    <property type="match status" value="1"/>
</dbReference>
<dbReference type="EMBL" id="JACHVB010000013">
    <property type="protein sequence ID" value="MBC2593356.1"/>
    <property type="molecule type" value="Genomic_DNA"/>
</dbReference>
<dbReference type="RefSeq" id="WP_185674365.1">
    <property type="nucleotide sequence ID" value="NZ_JACHVB010000013.1"/>
</dbReference>
<gene>
    <name evidence="10" type="ORF">H5P28_03690</name>
</gene>
<dbReference type="SUPFAM" id="SSF161098">
    <property type="entry name" value="MetI-like"/>
    <property type="match status" value="1"/>
</dbReference>
<dbReference type="Gene3D" id="1.10.3720.10">
    <property type="entry name" value="MetI-like"/>
    <property type="match status" value="1"/>
</dbReference>
<evidence type="ECO:0000259" key="9">
    <source>
        <dbReference type="PROSITE" id="PS50928"/>
    </source>
</evidence>
<keyword evidence="11" id="KW-1185">Reference proteome</keyword>
<dbReference type="Pfam" id="PF00528">
    <property type="entry name" value="BPD_transp_1"/>
    <property type="match status" value="1"/>
</dbReference>